<name>A0AAV9A6R9_ACOGR</name>
<evidence type="ECO:0000256" key="3">
    <source>
        <dbReference type="SAM" id="MobiDB-lite"/>
    </source>
</evidence>
<evidence type="ECO:0000256" key="1">
    <source>
        <dbReference type="ARBA" id="ARBA00022884"/>
    </source>
</evidence>
<dbReference type="AlphaFoldDB" id="A0AAV9A6R9"/>
<dbReference type="Pfam" id="PF00076">
    <property type="entry name" value="RRM_1"/>
    <property type="match status" value="1"/>
</dbReference>
<dbReference type="GO" id="GO:0003723">
    <property type="term" value="F:RNA binding"/>
    <property type="evidence" value="ECO:0007669"/>
    <property type="project" value="UniProtKB-UniRule"/>
</dbReference>
<dbReference type="SMART" id="SM00360">
    <property type="entry name" value="RRM"/>
    <property type="match status" value="1"/>
</dbReference>
<evidence type="ECO:0000259" key="4">
    <source>
        <dbReference type="PROSITE" id="PS50102"/>
    </source>
</evidence>
<protein>
    <recommendedName>
        <fullName evidence="4">RRM domain-containing protein</fullName>
    </recommendedName>
</protein>
<dbReference type="Gene3D" id="3.30.70.330">
    <property type="match status" value="1"/>
</dbReference>
<dbReference type="EMBL" id="JAUJYN010000012">
    <property type="protein sequence ID" value="KAK1259933.1"/>
    <property type="molecule type" value="Genomic_DNA"/>
</dbReference>
<dbReference type="InterPro" id="IPR000504">
    <property type="entry name" value="RRM_dom"/>
</dbReference>
<evidence type="ECO:0000256" key="2">
    <source>
        <dbReference type="PROSITE-ProRule" id="PRU00176"/>
    </source>
</evidence>
<dbReference type="Proteomes" id="UP001179952">
    <property type="component" value="Unassembled WGS sequence"/>
</dbReference>
<dbReference type="CDD" id="cd21608">
    <property type="entry name" value="RRM2_NsCP33_like"/>
    <property type="match status" value="1"/>
</dbReference>
<feature type="compositionally biased region" description="Basic and acidic residues" evidence="3">
    <location>
        <begin position="133"/>
        <end position="144"/>
    </location>
</feature>
<dbReference type="PANTHER" id="PTHR48027">
    <property type="entry name" value="HETEROGENEOUS NUCLEAR RIBONUCLEOPROTEIN 87F-RELATED"/>
    <property type="match status" value="1"/>
</dbReference>
<dbReference type="SUPFAM" id="SSF54928">
    <property type="entry name" value="RNA-binding domain, RBD"/>
    <property type="match status" value="1"/>
</dbReference>
<dbReference type="InterPro" id="IPR035979">
    <property type="entry name" value="RBD_domain_sf"/>
</dbReference>
<dbReference type="InterPro" id="IPR048289">
    <property type="entry name" value="RRM2_NsCP33-like"/>
</dbReference>
<keyword evidence="1 2" id="KW-0694">RNA-binding</keyword>
<feature type="region of interest" description="Disordered" evidence="3">
    <location>
        <begin position="124"/>
        <end position="144"/>
    </location>
</feature>
<organism evidence="5 6">
    <name type="scientific">Acorus gramineus</name>
    <name type="common">Dwarf sweet flag</name>
    <dbReference type="NCBI Taxonomy" id="55184"/>
    <lineage>
        <taxon>Eukaryota</taxon>
        <taxon>Viridiplantae</taxon>
        <taxon>Streptophyta</taxon>
        <taxon>Embryophyta</taxon>
        <taxon>Tracheophyta</taxon>
        <taxon>Spermatophyta</taxon>
        <taxon>Magnoliopsida</taxon>
        <taxon>Liliopsida</taxon>
        <taxon>Acoraceae</taxon>
        <taxon>Acorus</taxon>
    </lineage>
</organism>
<reference evidence="5" key="2">
    <citation type="submission" date="2023-06" db="EMBL/GenBank/DDBJ databases">
        <authorList>
            <person name="Ma L."/>
            <person name="Liu K.-W."/>
            <person name="Li Z."/>
            <person name="Hsiao Y.-Y."/>
            <person name="Qi Y."/>
            <person name="Fu T."/>
            <person name="Tang G."/>
            <person name="Zhang D."/>
            <person name="Sun W.-H."/>
            <person name="Liu D.-K."/>
            <person name="Li Y."/>
            <person name="Chen G.-Z."/>
            <person name="Liu X.-D."/>
            <person name="Liao X.-Y."/>
            <person name="Jiang Y.-T."/>
            <person name="Yu X."/>
            <person name="Hao Y."/>
            <person name="Huang J."/>
            <person name="Zhao X.-W."/>
            <person name="Ke S."/>
            <person name="Chen Y.-Y."/>
            <person name="Wu W.-L."/>
            <person name="Hsu J.-L."/>
            <person name="Lin Y.-F."/>
            <person name="Huang M.-D."/>
            <person name="Li C.-Y."/>
            <person name="Huang L."/>
            <person name="Wang Z.-W."/>
            <person name="Zhao X."/>
            <person name="Zhong W.-Y."/>
            <person name="Peng D.-H."/>
            <person name="Ahmad S."/>
            <person name="Lan S."/>
            <person name="Zhang J.-S."/>
            <person name="Tsai W.-C."/>
            <person name="Van De Peer Y."/>
            <person name="Liu Z.-J."/>
        </authorList>
    </citation>
    <scope>NUCLEOTIDE SEQUENCE</scope>
    <source>
        <strain evidence="5">SCP</strain>
        <tissue evidence="5">Leaves</tissue>
    </source>
</reference>
<feature type="domain" description="RRM" evidence="4">
    <location>
        <begin position="40"/>
        <end position="118"/>
    </location>
</feature>
<dbReference type="InterPro" id="IPR012677">
    <property type="entry name" value="Nucleotide-bd_a/b_plait_sf"/>
</dbReference>
<comment type="caution">
    <text evidence="5">The sequence shown here is derived from an EMBL/GenBank/DDBJ whole genome shotgun (WGS) entry which is preliminary data.</text>
</comment>
<gene>
    <name evidence="5" type="ORF">QJS04_geneDACA023347</name>
</gene>
<dbReference type="PROSITE" id="PS50102">
    <property type="entry name" value="RRM"/>
    <property type="match status" value="1"/>
</dbReference>
<proteinExistence type="predicted"/>
<accession>A0AAV9A6R9</accession>
<dbReference type="InterPro" id="IPR052462">
    <property type="entry name" value="SLIRP/GR-RBP-like"/>
</dbReference>
<sequence length="144" mass="15144">MAFSTRLGCLIRQSISKNSVSSGSSSAMPMLNAIRCMSSSKLFVGGLSYSIDDHKLKDAFASFGDVTEVKVITDRDTGRSKGYGFVNFNSTDAASAALSSMNGQELHGRNITVNYANDRPSGGGFHGGYGDGGDYRRSSGGDGF</sequence>
<keyword evidence="6" id="KW-1185">Reference proteome</keyword>
<reference evidence="5" key="1">
    <citation type="journal article" date="2023" name="Nat. Commun.">
        <title>Diploid and tetraploid genomes of Acorus and the evolution of monocots.</title>
        <authorList>
            <person name="Ma L."/>
            <person name="Liu K.W."/>
            <person name="Li Z."/>
            <person name="Hsiao Y.Y."/>
            <person name="Qi Y."/>
            <person name="Fu T."/>
            <person name="Tang G.D."/>
            <person name="Zhang D."/>
            <person name="Sun W.H."/>
            <person name="Liu D.K."/>
            <person name="Li Y."/>
            <person name="Chen G.Z."/>
            <person name="Liu X.D."/>
            <person name="Liao X.Y."/>
            <person name="Jiang Y.T."/>
            <person name="Yu X."/>
            <person name="Hao Y."/>
            <person name="Huang J."/>
            <person name="Zhao X.W."/>
            <person name="Ke S."/>
            <person name="Chen Y.Y."/>
            <person name="Wu W.L."/>
            <person name="Hsu J.L."/>
            <person name="Lin Y.F."/>
            <person name="Huang M.D."/>
            <person name="Li C.Y."/>
            <person name="Huang L."/>
            <person name="Wang Z.W."/>
            <person name="Zhao X."/>
            <person name="Zhong W.Y."/>
            <person name="Peng D.H."/>
            <person name="Ahmad S."/>
            <person name="Lan S."/>
            <person name="Zhang J.S."/>
            <person name="Tsai W.C."/>
            <person name="Van de Peer Y."/>
            <person name="Liu Z.J."/>
        </authorList>
    </citation>
    <scope>NUCLEOTIDE SEQUENCE</scope>
    <source>
        <strain evidence="5">SCP</strain>
    </source>
</reference>
<evidence type="ECO:0000313" key="6">
    <source>
        <dbReference type="Proteomes" id="UP001179952"/>
    </source>
</evidence>
<evidence type="ECO:0000313" key="5">
    <source>
        <dbReference type="EMBL" id="KAK1259933.1"/>
    </source>
</evidence>